<evidence type="ECO:0000259" key="1">
    <source>
        <dbReference type="Pfam" id="PF13546"/>
    </source>
</evidence>
<dbReference type="InterPro" id="IPR012337">
    <property type="entry name" value="RNaseH-like_sf"/>
</dbReference>
<dbReference type="InterPro" id="IPR039365">
    <property type="entry name" value="IS701-like"/>
</dbReference>
<dbReference type="EMBL" id="JAXCEH010000051">
    <property type="protein sequence ID" value="MFA1559373.1"/>
    <property type="molecule type" value="Genomic_DNA"/>
</dbReference>
<dbReference type="Pfam" id="PF13546">
    <property type="entry name" value="DDE_5"/>
    <property type="match status" value="1"/>
</dbReference>
<proteinExistence type="predicted"/>
<gene>
    <name evidence="2" type="ORF">SM436_37265</name>
</gene>
<dbReference type="Proteomes" id="UP001569904">
    <property type="component" value="Unassembled WGS sequence"/>
</dbReference>
<dbReference type="InterPro" id="IPR038721">
    <property type="entry name" value="IS701-like_DDE_dom"/>
</dbReference>
<dbReference type="RefSeq" id="WP_371946397.1">
    <property type="nucleotide sequence ID" value="NZ_JAXCEH010000051.1"/>
</dbReference>
<accession>A0ABV4R913</accession>
<keyword evidence="3" id="KW-1185">Reference proteome</keyword>
<evidence type="ECO:0000313" key="3">
    <source>
        <dbReference type="Proteomes" id="UP001569904"/>
    </source>
</evidence>
<dbReference type="PANTHER" id="PTHR33627">
    <property type="entry name" value="TRANSPOSASE"/>
    <property type="match status" value="1"/>
</dbReference>
<sequence length="411" mass="45800">MGRIAGRFGRVEPRRRARALVLGLLSDLPRKNCWTLAEHAGDANPYGLQHLLSRARWDADAVRDDLRGFVVEHLHHQDAVLVVDETGDLKKGTHTVGVQRQYTGTAGRIENSQVAVYLAYSTPLGHAAIDRELYVPRSWTQDAGRCRAAGIPDTVAFATKPALAARMIGRALDAGVIASWVTGDEVYGGNPHLRTDLETRGIGYVLAVACGHRLATRAGKFRADALVKKLPKQAWQKLSAGAGAKGQRFYDWALADIAGEGPGHHQLLVRRNRRTRELAFYRCYSATRVPLSTLVRVAGRRWTVEEIFQSGKGLAGLDEHQVRGWTSWHRWVTLAMLAHAFLTVVRADEHAPHPRSDELIPLTCNEIQRLFTALVVGPGHSPAHRLDWSQWRRRHQARSQASHYRRQATQA</sequence>
<name>A0ABV4R913_9ACTN</name>
<evidence type="ECO:0000313" key="2">
    <source>
        <dbReference type="EMBL" id="MFA1559373.1"/>
    </source>
</evidence>
<dbReference type="NCBIfam" id="NF033540">
    <property type="entry name" value="transpos_IS701"/>
    <property type="match status" value="1"/>
</dbReference>
<dbReference type="PANTHER" id="PTHR33627:SF1">
    <property type="entry name" value="TRANSPOSASE"/>
    <property type="match status" value="1"/>
</dbReference>
<comment type="caution">
    <text evidence="2">The sequence shown here is derived from an EMBL/GenBank/DDBJ whole genome shotgun (WGS) entry which is preliminary data.</text>
</comment>
<dbReference type="SUPFAM" id="SSF53098">
    <property type="entry name" value="Ribonuclease H-like"/>
    <property type="match status" value="1"/>
</dbReference>
<protein>
    <submittedName>
        <fullName evidence="2">IS701 family transposase</fullName>
    </submittedName>
</protein>
<reference evidence="2 3" key="1">
    <citation type="submission" date="2023-11" db="EMBL/GenBank/DDBJ databases">
        <title>Actinomadura monticuli sp. nov., isolated from volcanic ash.</title>
        <authorList>
            <person name="Lee S.D."/>
            <person name="Yang H."/>
            <person name="Kim I.S."/>
        </authorList>
    </citation>
    <scope>NUCLEOTIDE SEQUENCE [LARGE SCALE GENOMIC DNA]</scope>
    <source>
        <strain evidence="2 3">DSM 45346</strain>
    </source>
</reference>
<feature type="domain" description="Transposase IS701-like DDE" evidence="1">
    <location>
        <begin position="8"/>
        <end position="214"/>
    </location>
</feature>
<organism evidence="2 3">
    <name type="scientific">Actinomadura chokoriensis</name>
    <dbReference type="NCBI Taxonomy" id="454156"/>
    <lineage>
        <taxon>Bacteria</taxon>
        <taxon>Bacillati</taxon>
        <taxon>Actinomycetota</taxon>
        <taxon>Actinomycetes</taxon>
        <taxon>Streptosporangiales</taxon>
        <taxon>Thermomonosporaceae</taxon>
        <taxon>Actinomadura</taxon>
    </lineage>
</organism>